<evidence type="ECO:0000313" key="1">
    <source>
        <dbReference type="EMBL" id="KKL84355.1"/>
    </source>
</evidence>
<dbReference type="EMBL" id="LAZR01021720">
    <property type="protein sequence ID" value="KKL84355.1"/>
    <property type="molecule type" value="Genomic_DNA"/>
</dbReference>
<dbReference type="AlphaFoldDB" id="A0A0F9HRQ8"/>
<proteinExistence type="predicted"/>
<reference evidence="1" key="1">
    <citation type="journal article" date="2015" name="Nature">
        <title>Complex archaea that bridge the gap between prokaryotes and eukaryotes.</title>
        <authorList>
            <person name="Spang A."/>
            <person name="Saw J.H."/>
            <person name="Jorgensen S.L."/>
            <person name="Zaremba-Niedzwiedzka K."/>
            <person name="Martijn J."/>
            <person name="Lind A.E."/>
            <person name="van Eijk R."/>
            <person name="Schleper C."/>
            <person name="Guy L."/>
            <person name="Ettema T.J."/>
        </authorList>
    </citation>
    <scope>NUCLEOTIDE SEQUENCE</scope>
</reference>
<sequence length="23" mass="2448">QGQKVDDAVAKLLNEVLAGYTTN</sequence>
<protein>
    <submittedName>
        <fullName evidence="1">Uncharacterized protein</fullName>
    </submittedName>
</protein>
<feature type="non-terminal residue" evidence="1">
    <location>
        <position position="1"/>
    </location>
</feature>
<accession>A0A0F9HRQ8</accession>
<gene>
    <name evidence="1" type="ORF">LCGC14_1965540</name>
</gene>
<comment type="caution">
    <text evidence="1">The sequence shown here is derived from an EMBL/GenBank/DDBJ whole genome shotgun (WGS) entry which is preliminary data.</text>
</comment>
<organism evidence="1">
    <name type="scientific">marine sediment metagenome</name>
    <dbReference type="NCBI Taxonomy" id="412755"/>
    <lineage>
        <taxon>unclassified sequences</taxon>
        <taxon>metagenomes</taxon>
        <taxon>ecological metagenomes</taxon>
    </lineage>
</organism>
<name>A0A0F9HRQ8_9ZZZZ</name>